<dbReference type="EMBL" id="AP025314">
    <property type="protein sequence ID" value="BDD08698.1"/>
    <property type="molecule type" value="Genomic_DNA"/>
</dbReference>
<protein>
    <recommendedName>
        <fullName evidence="4">PI3K/PI4K catalytic domain-containing protein</fullName>
    </recommendedName>
</protein>
<gene>
    <name evidence="2" type="ORF">FUAX_11300</name>
</gene>
<evidence type="ECO:0000256" key="1">
    <source>
        <dbReference type="SAM" id="MobiDB-lite"/>
    </source>
</evidence>
<reference evidence="2 3" key="1">
    <citation type="submission" date="2021-12" db="EMBL/GenBank/DDBJ databases">
        <title>Genome sequencing of bacteria with rrn-lacking chromosome and rrn-plasmid.</title>
        <authorList>
            <person name="Anda M."/>
            <person name="Iwasaki W."/>
        </authorList>
    </citation>
    <scope>NUCLEOTIDE SEQUENCE [LARGE SCALE GENOMIC DNA]</scope>
    <source>
        <strain evidence="2 3">DSM 100852</strain>
    </source>
</reference>
<evidence type="ECO:0000313" key="3">
    <source>
        <dbReference type="Proteomes" id="UP001348817"/>
    </source>
</evidence>
<sequence>MTFSNLEHQGKTRRASGVSGVARLPPPLSLDRRALPLRMSFLEKAGAETPAKIAEHPHGPSLSAIAKALEKYWEARDLQTKALSCKEYDEGVFHGAINHSLEALEFVEEAIFDWNAKNPIPERRLSFFRELDLMENLLCAIDQARGELADTLERFELPVLTETGENEQKVNELWRTQCADLLIKGDWSHGSGAQLRSLVNGMVLRLLRSPLGQTLPLKLIDDKHPHKPLLYLITSDEKLEEARGPEDILLQEGFRQNKVIGTRFPRRLMEHGTYLPISGMANPKGPHLAFHTPITHLANVFELMSNHFTILDMMAQEHTLALRNSWSMARIKGYRFVTRKPEEYVFVTPDAGDLVASLDPPDPRYFLPKRQDSETASPTPTDETDAPAGATLEDKIAGLTACRPVLGMGSQTSVFELTGTGGEKLYLKVLREGSLSPSPEREIFASRMLETMDSPKVRSQKAYRLERNSVAFAQLIQFAQTLHDKSLRNSLDTFRSTSIKALVIFEAAMGTCLGAISPQEAKSIKFGEDDSYNLALGELAFYDLMLGNNDRILRSINLDNIFYDFKDKTLHPVDHNSDFTWMYSYIIDLHRVMNPKAERVSSSELREMLRKPWKHARKLERIKSETIHLFRDIMAQGLDNWLDSDTSLPFTTFHKSSHNQMFNDYRPLGNHELGLFESGFLQGALNFHQKKGAIRAMLGTPSQELALEFATLREICEAFFEIMNPRAGRIQEKLAGSQEV</sequence>
<dbReference type="KEGG" id="fax:FUAX_11300"/>
<dbReference type="Proteomes" id="UP001348817">
    <property type="component" value="Chromosome"/>
</dbReference>
<dbReference type="AlphaFoldDB" id="A0AAU9CFG5"/>
<organism evidence="2 3">
    <name type="scientific">Fulvitalea axinellae</name>
    <dbReference type="NCBI Taxonomy" id="1182444"/>
    <lineage>
        <taxon>Bacteria</taxon>
        <taxon>Pseudomonadati</taxon>
        <taxon>Bacteroidota</taxon>
        <taxon>Cytophagia</taxon>
        <taxon>Cytophagales</taxon>
        <taxon>Persicobacteraceae</taxon>
        <taxon>Fulvitalea</taxon>
    </lineage>
</organism>
<evidence type="ECO:0000313" key="2">
    <source>
        <dbReference type="EMBL" id="BDD08698.1"/>
    </source>
</evidence>
<proteinExistence type="predicted"/>
<accession>A0AAU9CFG5</accession>
<feature type="region of interest" description="Disordered" evidence="1">
    <location>
        <begin position="1"/>
        <end position="20"/>
    </location>
</feature>
<evidence type="ECO:0008006" key="4">
    <source>
        <dbReference type="Google" id="ProtNLM"/>
    </source>
</evidence>
<keyword evidence="3" id="KW-1185">Reference proteome</keyword>
<feature type="region of interest" description="Disordered" evidence="1">
    <location>
        <begin position="363"/>
        <end position="388"/>
    </location>
</feature>
<name>A0AAU9CFG5_9BACT</name>